<evidence type="ECO:0000313" key="2">
    <source>
        <dbReference type="EMBL" id="KAL3290420.1"/>
    </source>
</evidence>
<sequence length="201" mass="23072">MADLCGSCNESVKNKYCIECKECSKWHHTQCEGITEQELKKIENLHLAMKVSNEKYDKLYQKLVTQEAKNQTLQNKVNDLKREVQALELSNNEVEQNSSENNVVIHGIPVIELEENISETVIIIIETLNLNGEAETKKAVRIHRREVGSFTPVKVEFSQYTGKLAFLWAAKENKLSSQMLGFEENERILAVDELTKYNIEL</sequence>
<gene>
    <name evidence="2" type="ORF">HHI36_023761</name>
</gene>
<accession>A0ABD2PL56</accession>
<protein>
    <submittedName>
        <fullName evidence="2">Uncharacterized protein</fullName>
    </submittedName>
</protein>
<dbReference type="AlphaFoldDB" id="A0ABD2PL56"/>
<reference evidence="2 3" key="1">
    <citation type="journal article" date="2021" name="BMC Biol.">
        <title>Horizontally acquired antibacterial genes associated with adaptive radiation of ladybird beetles.</title>
        <authorList>
            <person name="Li H.S."/>
            <person name="Tang X.F."/>
            <person name="Huang Y.H."/>
            <person name="Xu Z.Y."/>
            <person name="Chen M.L."/>
            <person name="Du X.Y."/>
            <person name="Qiu B.Y."/>
            <person name="Chen P.T."/>
            <person name="Zhang W."/>
            <person name="Slipinski A."/>
            <person name="Escalona H.E."/>
            <person name="Waterhouse R.M."/>
            <person name="Zwick A."/>
            <person name="Pang H."/>
        </authorList>
    </citation>
    <scope>NUCLEOTIDE SEQUENCE [LARGE SCALE GENOMIC DNA]</scope>
    <source>
        <strain evidence="2">SYSU2018</strain>
    </source>
</reference>
<evidence type="ECO:0000313" key="3">
    <source>
        <dbReference type="Proteomes" id="UP001516400"/>
    </source>
</evidence>
<dbReference type="InterPro" id="IPR011011">
    <property type="entry name" value="Znf_FYVE_PHD"/>
</dbReference>
<name>A0ABD2PL56_9CUCU</name>
<proteinExistence type="predicted"/>
<dbReference type="Proteomes" id="UP001516400">
    <property type="component" value="Unassembled WGS sequence"/>
</dbReference>
<dbReference type="EMBL" id="JABFTP020000186">
    <property type="protein sequence ID" value="KAL3290420.1"/>
    <property type="molecule type" value="Genomic_DNA"/>
</dbReference>
<keyword evidence="3" id="KW-1185">Reference proteome</keyword>
<dbReference type="SUPFAM" id="SSF57903">
    <property type="entry name" value="FYVE/PHD zinc finger"/>
    <property type="match status" value="1"/>
</dbReference>
<keyword evidence="1" id="KW-0175">Coiled coil</keyword>
<comment type="caution">
    <text evidence="2">The sequence shown here is derived from an EMBL/GenBank/DDBJ whole genome shotgun (WGS) entry which is preliminary data.</text>
</comment>
<evidence type="ECO:0000256" key="1">
    <source>
        <dbReference type="SAM" id="Coils"/>
    </source>
</evidence>
<dbReference type="Gene3D" id="2.60.120.650">
    <property type="entry name" value="Cupin"/>
    <property type="match status" value="1"/>
</dbReference>
<feature type="coiled-coil region" evidence="1">
    <location>
        <begin position="56"/>
        <end position="97"/>
    </location>
</feature>
<organism evidence="2 3">
    <name type="scientific">Cryptolaemus montrouzieri</name>
    <dbReference type="NCBI Taxonomy" id="559131"/>
    <lineage>
        <taxon>Eukaryota</taxon>
        <taxon>Metazoa</taxon>
        <taxon>Ecdysozoa</taxon>
        <taxon>Arthropoda</taxon>
        <taxon>Hexapoda</taxon>
        <taxon>Insecta</taxon>
        <taxon>Pterygota</taxon>
        <taxon>Neoptera</taxon>
        <taxon>Endopterygota</taxon>
        <taxon>Coleoptera</taxon>
        <taxon>Polyphaga</taxon>
        <taxon>Cucujiformia</taxon>
        <taxon>Coccinelloidea</taxon>
        <taxon>Coccinellidae</taxon>
        <taxon>Scymninae</taxon>
        <taxon>Scymnini</taxon>
        <taxon>Cryptolaemus</taxon>
    </lineage>
</organism>